<dbReference type="InterPro" id="IPR029058">
    <property type="entry name" value="AB_hydrolase_fold"/>
</dbReference>
<evidence type="ECO:0000259" key="1">
    <source>
        <dbReference type="Pfam" id="PF12697"/>
    </source>
</evidence>
<dbReference type="PRINTS" id="PR00111">
    <property type="entry name" value="ABHYDROLASE"/>
</dbReference>
<dbReference type="Gene3D" id="3.40.50.1820">
    <property type="entry name" value="alpha/beta hydrolase"/>
    <property type="match status" value="1"/>
</dbReference>
<dbReference type="EMBL" id="JAENIK010000001">
    <property type="protein sequence ID" value="MBK1814193.1"/>
    <property type="molecule type" value="Genomic_DNA"/>
</dbReference>
<accession>A0A934V8K0</accession>
<dbReference type="InterPro" id="IPR050228">
    <property type="entry name" value="Carboxylesterase_BioH"/>
</dbReference>
<dbReference type="PANTHER" id="PTHR43194">
    <property type="entry name" value="HYDROLASE ALPHA/BETA FOLD FAMILY"/>
    <property type="match status" value="1"/>
</dbReference>
<protein>
    <submittedName>
        <fullName evidence="2">Alpha/beta hydrolase</fullName>
    </submittedName>
</protein>
<name>A0A934V8K0_9BACT</name>
<keyword evidence="3" id="KW-1185">Reference proteome</keyword>
<dbReference type="PANTHER" id="PTHR43194:SF5">
    <property type="entry name" value="PIMELOYL-[ACYL-CARRIER PROTEIN] METHYL ESTER ESTERASE"/>
    <property type="match status" value="1"/>
</dbReference>
<dbReference type="GO" id="GO:0016787">
    <property type="term" value="F:hydrolase activity"/>
    <property type="evidence" value="ECO:0007669"/>
    <property type="project" value="UniProtKB-KW"/>
</dbReference>
<sequence length="255" mass="27663">MRSVNSPAIRIRRTRASGLEMHALFMGESPDAAIPTYVLVHGLGMSGRYMMPTAELLAAHGRVVVPDLPGFGGSEKPSRALTIPELADGLAAWMAAHDLPPSVLIGNSLGAQVIADLAVRHPHFVERAVLVAPTVDPGARRVSTQTLRLLADALREPLRLYPIALGDYFRAGFRRSWRTLRHALVDPIVEKLPSVACPVLIVRGGRDPIVPQGWVEQAAGLIPDVRLVTFPEAAHAVNFNSPGRLVEEILRFQGR</sequence>
<evidence type="ECO:0000313" key="2">
    <source>
        <dbReference type="EMBL" id="MBK1814193.1"/>
    </source>
</evidence>
<dbReference type="Pfam" id="PF12697">
    <property type="entry name" value="Abhydrolase_6"/>
    <property type="match status" value="1"/>
</dbReference>
<dbReference type="InterPro" id="IPR000073">
    <property type="entry name" value="AB_hydrolase_1"/>
</dbReference>
<dbReference type="SUPFAM" id="SSF53474">
    <property type="entry name" value="alpha/beta-Hydrolases"/>
    <property type="match status" value="1"/>
</dbReference>
<keyword evidence="2" id="KW-0378">Hydrolase</keyword>
<organism evidence="2 3">
    <name type="scientific">Luteolibacter yonseiensis</name>
    <dbReference type="NCBI Taxonomy" id="1144680"/>
    <lineage>
        <taxon>Bacteria</taxon>
        <taxon>Pseudomonadati</taxon>
        <taxon>Verrucomicrobiota</taxon>
        <taxon>Verrucomicrobiia</taxon>
        <taxon>Verrucomicrobiales</taxon>
        <taxon>Verrucomicrobiaceae</taxon>
        <taxon>Luteolibacter</taxon>
    </lineage>
</organism>
<dbReference type="AlphaFoldDB" id="A0A934V8K0"/>
<dbReference type="Proteomes" id="UP000600139">
    <property type="component" value="Unassembled WGS sequence"/>
</dbReference>
<proteinExistence type="predicted"/>
<reference evidence="2" key="1">
    <citation type="submission" date="2021-01" db="EMBL/GenBank/DDBJ databases">
        <title>Modified the classification status of verrucomicrobia.</title>
        <authorList>
            <person name="Feng X."/>
        </authorList>
    </citation>
    <scope>NUCLEOTIDE SEQUENCE</scope>
    <source>
        <strain evidence="2">JCM 18052</strain>
    </source>
</reference>
<feature type="domain" description="AB hydrolase-1" evidence="1">
    <location>
        <begin position="38"/>
        <end position="247"/>
    </location>
</feature>
<evidence type="ECO:0000313" key="3">
    <source>
        <dbReference type="Proteomes" id="UP000600139"/>
    </source>
</evidence>
<gene>
    <name evidence="2" type="ORF">JIN84_01035</name>
</gene>
<comment type="caution">
    <text evidence="2">The sequence shown here is derived from an EMBL/GenBank/DDBJ whole genome shotgun (WGS) entry which is preliminary data.</text>
</comment>